<proteinExistence type="inferred from homology"/>
<comment type="similarity">
    <text evidence="2">Belongs to the patched family.</text>
</comment>
<feature type="transmembrane region" description="Helical" evidence="8">
    <location>
        <begin position="264"/>
        <end position="281"/>
    </location>
</feature>
<organism evidence="10 11">
    <name type="scientific">Steinernema glaseri</name>
    <dbReference type="NCBI Taxonomy" id="37863"/>
    <lineage>
        <taxon>Eukaryota</taxon>
        <taxon>Metazoa</taxon>
        <taxon>Ecdysozoa</taxon>
        <taxon>Nematoda</taxon>
        <taxon>Chromadorea</taxon>
        <taxon>Rhabditida</taxon>
        <taxon>Tylenchina</taxon>
        <taxon>Panagrolaimomorpha</taxon>
        <taxon>Strongyloidoidea</taxon>
        <taxon>Steinernematidae</taxon>
        <taxon>Steinernema</taxon>
    </lineage>
</organism>
<dbReference type="Gene3D" id="1.20.1640.10">
    <property type="entry name" value="Multidrug efflux transporter AcrB transmembrane domain"/>
    <property type="match status" value="2"/>
</dbReference>
<feature type="transmembrane region" description="Helical" evidence="8">
    <location>
        <begin position="402"/>
        <end position="430"/>
    </location>
</feature>
<protein>
    <submittedName>
        <fullName evidence="11">SSD domain-containing protein</fullName>
    </submittedName>
</protein>
<dbReference type="InterPro" id="IPR003392">
    <property type="entry name" value="PTHD_SSD"/>
</dbReference>
<comment type="subcellular location">
    <subcellularLocation>
        <location evidence="1">Cell membrane</location>
        <topology evidence="1">Multi-pass membrane protein</topology>
    </subcellularLocation>
</comment>
<keyword evidence="6 8" id="KW-0472">Membrane</keyword>
<keyword evidence="4 8" id="KW-0812">Transmembrane</keyword>
<accession>A0A1I7ZA38</accession>
<reference evidence="11" key="1">
    <citation type="submission" date="2016-11" db="UniProtKB">
        <authorList>
            <consortium name="WormBaseParasite"/>
        </authorList>
    </citation>
    <scope>IDENTIFICATION</scope>
</reference>
<feature type="transmembrane region" description="Helical" evidence="8">
    <location>
        <begin position="836"/>
        <end position="859"/>
    </location>
</feature>
<feature type="transmembrane region" description="Helical" evidence="8">
    <location>
        <begin position="734"/>
        <end position="754"/>
    </location>
</feature>
<evidence type="ECO:0000256" key="4">
    <source>
        <dbReference type="ARBA" id="ARBA00022692"/>
    </source>
</evidence>
<evidence type="ECO:0000313" key="11">
    <source>
        <dbReference type="WBParaSite" id="L893_g2429.t1"/>
    </source>
</evidence>
<keyword evidence="5 8" id="KW-1133">Transmembrane helix</keyword>
<feature type="domain" description="SSD" evidence="9">
    <location>
        <begin position="262"/>
        <end position="428"/>
    </location>
</feature>
<evidence type="ECO:0000256" key="6">
    <source>
        <dbReference type="ARBA" id="ARBA00023136"/>
    </source>
</evidence>
<feature type="transmembrane region" description="Helical" evidence="8">
    <location>
        <begin position="760"/>
        <end position="778"/>
    </location>
</feature>
<dbReference type="GO" id="GO:0018996">
    <property type="term" value="P:molting cycle, collagen and cuticulin-based cuticle"/>
    <property type="evidence" value="ECO:0007669"/>
    <property type="project" value="TreeGrafter"/>
</dbReference>
<dbReference type="InterPro" id="IPR000731">
    <property type="entry name" value="SSD"/>
</dbReference>
<name>A0A1I7ZA38_9BILA</name>
<dbReference type="PANTHER" id="PTHR10796:SF192">
    <property type="entry name" value="SSD DOMAIN-CONTAINING PROTEIN"/>
    <property type="match status" value="1"/>
</dbReference>
<feature type="transmembrane region" description="Helical" evidence="8">
    <location>
        <begin position="709"/>
        <end position="727"/>
    </location>
</feature>
<dbReference type="Pfam" id="PF02460">
    <property type="entry name" value="Patched"/>
    <property type="match status" value="1"/>
</dbReference>
<dbReference type="GO" id="GO:0005886">
    <property type="term" value="C:plasma membrane"/>
    <property type="evidence" value="ECO:0007669"/>
    <property type="project" value="UniProtKB-SubCell"/>
</dbReference>
<evidence type="ECO:0000256" key="1">
    <source>
        <dbReference type="ARBA" id="ARBA00004651"/>
    </source>
</evidence>
<dbReference type="GO" id="GO:0030659">
    <property type="term" value="C:cytoplasmic vesicle membrane"/>
    <property type="evidence" value="ECO:0007669"/>
    <property type="project" value="TreeGrafter"/>
</dbReference>
<evidence type="ECO:0000259" key="9">
    <source>
        <dbReference type="PROSITE" id="PS50156"/>
    </source>
</evidence>
<dbReference type="Proteomes" id="UP000095287">
    <property type="component" value="Unplaced"/>
</dbReference>
<keyword evidence="3" id="KW-1003">Cell membrane</keyword>
<dbReference type="SUPFAM" id="SSF82866">
    <property type="entry name" value="Multidrug efflux transporter AcrB transmembrane domain"/>
    <property type="match status" value="2"/>
</dbReference>
<keyword evidence="7" id="KW-0325">Glycoprotein</keyword>
<dbReference type="InterPro" id="IPR051697">
    <property type="entry name" value="Patched_domain-protein"/>
</dbReference>
<feature type="transmembrane region" description="Helical" evidence="8">
    <location>
        <begin position="301"/>
        <end position="324"/>
    </location>
</feature>
<feature type="transmembrane region" description="Helical" evidence="8">
    <location>
        <begin position="27"/>
        <end position="47"/>
    </location>
</feature>
<feature type="transmembrane region" description="Helical" evidence="8">
    <location>
        <begin position="810"/>
        <end position="830"/>
    </location>
</feature>
<feature type="transmembrane region" description="Helical" evidence="8">
    <location>
        <begin position="331"/>
        <end position="354"/>
    </location>
</feature>
<feature type="transmembrane region" description="Helical" evidence="8">
    <location>
        <begin position="685"/>
        <end position="703"/>
    </location>
</feature>
<dbReference type="PANTHER" id="PTHR10796">
    <property type="entry name" value="PATCHED-RELATED"/>
    <property type="match status" value="1"/>
</dbReference>
<evidence type="ECO:0000313" key="10">
    <source>
        <dbReference type="Proteomes" id="UP000095287"/>
    </source>
</evidence>
<dbReference type="AlphaFoldDB" id="A0A1I7ZA38"/>
<evidence type="ECO:0000256" key="7">
    <source>
        <dbReference type="ARBA" id="ARBA00023180"/>
    </source>
</evidence>
<evidence type="ECO:0000256" key="3">
    <source>
        <dbReference type="ARBA" id="ARBA00022475"/>
    </source>
</evidence>
<evidence type="ECO:0000256" key="8">
    <source>
        <dbReference type="SAM" id="Phobius"/>
    </source>
</evidence>
<dbReference type="GO" id="GO:0006897">
    <property type="term" value="P:endocytosis"/>
    <property type="evidence" value="ECO:0007669"/>
    <property type="project" value="TreeGrafter"/>
</dbReference>
<evidence type="ECO:0000256" key="2">
    <source>
        <dbReference type="ARBA" id="ARBA00005585"/>
    </source>
</evidence>
<keyword evidence="10" id="KW-1185">Reference proteome</keyword>
<evidence type="ECO:0000256" key="5">
    <source>
        <dbReference type="ARBA" id="ARBA00022989"/>
    </source>
</evidence>
<dbReference type="FunFam" id="1.20.1640.10:FF:000013">
    <property type="entry name" value="PaTched Related family"/>
    <property type="match status" value="1"/>
</dbReference>
<dbReference type="WBParaSite" id="L893_g2429.t1">
    <property type="protein sequence ID" value="L893_g2429.t1"/>
    <property type="gene ID" value="L893_g2429"/>
</dbReference>
<feature type="transmembrane region" description="Helical" evidence="8">
    <location>
        <begin position="374"/>
        <end position="395"/>
    </location>
</feature>
<dbReference type="PROSITE" id="PS50156">
    <property type="entry name" value="SSD"/>
    <property type="match status" value="1"/>
</dbReference>
<feature type="transmembrane region" description="Helical" evidence="8">
    <location>
        <begin position="498"/>
        <end position="518"/>
    </location>
</feature>
<sequence length="866" mass="97172">MRAFDCIERPLALFFYRYGAFVCKNPLPFIVFPLLIAATMSLGFLHLDSVTDAIYLFTPEGAPSKMERQAIHNLWPLHEHNYIPGRAVTQLREIQVTVTAKDDGNILEKHYAHAIDRLDKFIQHRVKATFEGKTYMYSDLCLQWRNEDCPGNKHVQIISDLYDRGFNITYPIFRLGNVNGYLGSSLGGLTLSRSNGKDIVVGARSWMMVYHLKFYPDNTSYISGLWEKDFEKNMKAYPEDPFIDITFFHSQTLAEELKRNADSLVPLFVFSFTMLVLFSVLCSMTTMGNTFYFDWVVSKPVLAVLGVLNTGMGIVTSIGFLNLTGIPYCDIVGVMPFLVVAVGIDNMFLMLAAVRSTNRAHDPSIRVGECMSDAAVSMLITSLTDAFSFGVGAITSIPAVRIFCIYTCLALALTYIYQITFFAGLLSLWIKSESKGQHSVLFTATVPADRKENTRIDKLLYLGSRADLNASNLKANIHYSAAQIFFRDWFGPVLVDPVVRGLVAVWFCIYLGFGIYGCTQIREGLEPVNLLVADSYAIPHYRTLEEYFWHYGSTVQVVVNNPPDLRDPVERQRVEQMVHEFANTDHSMGDEAVQFWLKEMRLYYEHQADDTQLLLDTQIFSLAEHFFGVKPNDRWEHDVVWGEMKDGSKGVTAFRFVIGMKEISKTRDQQEATFMFRDVAARYPSYNVTTFMPLWLFTDQYALVIPNTIQNIVIALSVMIVIAVALIPQPMCSIWVALAIGSIDIGVIGFMTLWDVNLDAISMITIIMSIGFSVDYAAHITYGYVSSKEPTPAGRICAALGHLGWPLTQGALSTIIAVGVLATVPAYMIVTFFKTVFLAIVIGLIHGLIFLPVALSVFVRGSCILG</sequence>